<evidence type="ECO:0008006" key="3">
    <source>
        <dbReference type="Google" id="ProtNLM"/>
    </source>
</evidence>
<dbReference type="EMBL" id="BSNM01000003">
    <property type="protein sequence ID" value="GLQ30241.1"/>
    <property type="molecule type" value="Genomic_DNA"/>
</dbReference>
<accession>A0AA37S8B6</accession>
<dbReference type="AlphaFoldDB" id="A0AA37S8B6"/>
<name>A0AA37S8B6_9GAMM</name>
<reference evidence="1" key="1">
    <citation type="journal article" date="2014" name="Int. J. Syst. Evol. Microbiol.">
        <title>Complete genome sequence of Corynebacterium casei LMG S-19264T (=DSM 44701T), isolated from a smear-ripened cheese.</title>
        <authorList>
            <consortium name="US DOE Joint Genome Institute (JGI-PGF)"/>
            <person name="Walter F."/>
            <person name="Albersmeier A."/>
            <person name="Kalinowski J."/>
            <person name="Ruckert C."/>
        </authorList>
    </citation>
    <scope>NUCLEOTIDE SEQUENCE</scope>
    <source>
        <strain evidence="1">NBRC 110071</strain>
    </source>
</reference>
<reference evidence="1" key="2">
    <citation type="submission" date="2023-01" db="EMBL/GenBank/DDBJ databases">
        <title>Draft genome sequence of Litoribrevibacter albus strain NBRC 110071.</title>
        <authorList>
            <person name="Sun Q."/>
            <person name="Mori K."/>
        </authorList>
    </citation>
    <scope>NUCLEOTIDE SEQUENCE</scope>
    <source>
        <strain evidence="1">NBRC 110071</strain>
    </source>
</reference>
<keyword evidence="2" id="KW-1185">Reference proteome</keyword>
<dbReference type="Proteomes" id="UP001161389">
    <property type="component" value="Unassembled WGS sequence"/>
</dbReference>
<gene>
    <name evidence="1" type="ORF">GCM10007876_07190</name>
</gene>
<evidence type="ECO:0000313" key="2">
    <source>
        <dbReference type="Proteomes" id="UP001161389"/>
    </source>
</evidence>
<dbReference type="InterPro" id="IPR027417">
    <property type="entry name" value="P-loop_NTPase"/>
</dbReference>
<dbReference type="RefSeq" id="WP_284378866.1">
    <property type="nucleotide sequence ID" value="NZ_BSNM01000003.1"/>
</dbReference>
<protein>
    <recommendedName>
        <fullName evidence="3">Sulfotransferase family protein</fullName>
    </recommendedName>
</protein>
<dbReference type="Gene3D" id="3.40.50.300">
    <property type="entry name" value="P-loop containing nucleotide triphosphate hydrolases"/>
    <property type="match status" value="1"/>
</dbReference>
<proteinExistence type="predicted"/>
<sequence length="363" mass="41179">MNNQLTDHQQRTVYMEELSNPGWVPFDLVEIDHSIWVDWRFIGETRLLEPRFEVTVRRHAPTVHTPTVHTPTVHTPTVHTPTVHTPSIHTPFNAAPRSFLTGIEALDDSPSGDILPLAGIIFHASRCGSTLLSQLFATSSRLSVLSEPPIIESLIDWSSRQGGYHLKRLTARLGNAIAYLTRCRRKGEERSLLKVESQQILDQPLFKSLYPEVPWIFLYREPEAILFSQFCQRGRQMVPGMINPTRLDRQPSEIDPAKLDDYCALVTEKTFSAALDSLAESGKNTVHYKQLPDYAWQKANQLFSVGLTQEDIESMRQRCQFNSKSSSLQFSGGTSQKVMPEFLKKLARGKLKDMYLQLNSASN</sequence>
<evidence type="ECO:0000313" key="1">
    <source>
        <dbReference type="EMBL" id="GLQ30241.1"/>
    </source>
</evidence>
<dbReference type="SUPFAM" id="SSF52540">
    <property type="entry name" value="P-loop containing nucleoside triphosphate hydrolases"/>
    <property type="match status" value="1"/>
</dbReference>
<organism evidence="1 2">
    <name type="scientific">Litoribrevibacter albus</name>
    <dbReference type="NCBI Taxonomy" id="1473156"/>
    <lineage>
        <taxon>Bacteria</taxon>
        <taxon>Pseudomonadati</taxon>
        <taxon>Pseudomonadota</taxon>
        <taxon>Gammaproteobacteria</taxon>
        <taxon>Oceanospirillales</taxon>
        <taxon>Oceanospirillaceae</taxon>
        <taxon>Litoribrevibacter</taxon>
    </lineage>
</organism>
<comment type="caution">
    <text evidence="1">The sequence shown here is derived from an EMBL/GenBank/DDBJ whole genome shotgun (WGS) entry which is preliminary data.</text>
</comment>